<evidence type="ECO:0000256" key="1">
    <source>
        <dbReference type="ARBA" id="ARBA00005179"/>
    </source>
</evidence>
<evidence type="ECO:0000313" key="4">
    <source>
        <dbReference type="EMBL" id="KAL2842980.1"/>
    </source>
</evidence>
<keyword evidence="5" id="KW-1185">Reference proteome</keyword>
<reference evidence="4 5" key="1">
    <citation type="submission" date="2024-07" db="EMBL/GenBank/DDBJ databases">
        <title>Section-level genome sequencing and comparative genomics of Aspergillus sections Usti and Cavernicolus.</title>
        <authorList>
            <consortium name="Lawrence Berkeley National Laboratory"/>
            <person name="Nybo J.L."/>
            <person name="Vesth T.C."/>
            <person name="Theobald S."/>
            <person name="Frisvad J.C."/>
            <person name="Larsen T.O."/>
            <person name="Kjaerboelling I."/>
            <person name="Rothschild-Mancinelli K."/>
            <person name="Lyhne E.K."/>
            <person name="Kogle M.E."/>
            <person name="Barry K."/>
            <person name="Clum A."/>
            <person name="Na H."/>
            <person name="Ledsgaard L."/>
            <person name="Lin J."/>
            <person name="Lipzen A."/>
            <person name="Kuo A."/>
            <person name="Riley R."/>
            <person name="Mondo S."/>
            <person name="LaButti K."/>
            <person name="Haridas S."/>
            <person name="Pangalinan J."/>
            <person name="Salamov A.A."/>
            <person name="Simmons B.A."/>
            <person name="Magnuson J.K."/>
            <person name="Chen J."/>
            <person name="Drula E."/>
            <person name="Henrissat B."/>
            <person name="Wiebenga A."/>
            <person name="Lubbers R.J."/>
            <person name="Gomes A.C."/>
            <person name="Macurrencykelacurrency M.R."/>
            <person name="Stajich J."/>
            <person name="Grigoriev I.V."/>
            <person name="Mortensen U.H."/>
            <person name="De vries R.P."/>
            <person name="Baker S.E."/>
            <person name="Andersen M.R."/>
        </authorList>
    </citation>
    <scope>NUCLEOTIDE SEQUENCE [LARGE SCALE GENOMIC DNA]</scope>
    <source>
        <strain evidence="4 5">CBS 756.74</strain>
    </source>
</reference>
<name>A0ABR4JSG1_9EURO</name>
<evidence type="ECO:0000256" key="3">
    <source>
        <dbReference type="ARBA" id="ARBA00038133"/>
    </source>
</evidence>
<organism evidence="4 5">
    <name type="scientific">Aspergillus pseudodeflectus</name>
    <dbReference type="NCBI Taxonomy" id="176178"/>
    <lineage>
        <taxon>Eukaryota</taxon>
        <taxon>Fungi</taxon>
        <taxon>Dikarya</taxon>
        <taxon>Ascomycota</taxon>
        <taxon>Pezizomycotina</taxon>
        <taxon>Eurotiomycetes</taxon>
        <taxon>Eurotiomycetidae</taxon>
        <taxon>Eurotiales</taxon>
        <taxon>Aspergillaceae</taxon>
        <taxon>Aspergillus</taxon>
        <taxon>Aspergillus subgen. Nidulantes</taxon>
    </lineage>
</organism>
<dbReference type="RefSeq" id="XP_070895347.1">
    <property type="nucleotide sequence ID" value="XM_071046593.1"/>
</dbReference>
<dbReference type="GeneID" id="98161757"/>
<dbReference type="InterPro" id="IPR050977">
    <property type="entry name" value="Fungal_Meroterpenoid_Isomerase"/>
</dbReference>
<evidence type="ECO:0000313" key="5">
    <source>
        <dbReference type="Proteomes" id="UP001610444"/>
    </source>
</evidence>
<dbReference type="Proteomes" id="UP001610444">
    <property type="component" value="Unassembled WGS sequence"/>
</dbReference>
<proteinExistence type="inferred from homology"/>
<comment type="pathway">
    <text evidence="1">Secondary metabolite biosynthesis.</text>
</comment>
<gene>
    <name evidence="4" type="ORF">BJX68DRAFT_270308</name>
</gene>
<protein>
    <recommendedName>
        <fullName evidence="6">SnoaL-like domain-containing protein</fullName>
    </recommendedName>
</protein>
<evidence type="ECO:0000256" key="2">
    <source>
        <dbReference type="ARBA" id="ARBA00011738"/>
    </source>
</evidence>
<comment type="subunit">
    <text evidence="2">Homodimer.</text>
</comment>
<dbReference type="InterPro" id="IPR032710">
    <property type="entry name" value="NTF2-like_dom_sf"/>
</dbReference>
<evidence type="ECO:0008006" key="6">
    <source>
        <dbReference type="Google" id="ProtNLM"/>
    </source>
</evidence>
<dbReference type="PANTHER" id="PTHR39598">
    <property type="entry name" value="AUSTINOL SYNTHESIS PROTEIN F-RELATED"/>
    <property type="match status" value="1"/>
</dbReference>
<accession>A0ABR4JSG1</accession>
<dbReference type="SUPFAM" id="SSF54427">
    <property type="entry name" value="NTF2-like"/>
    <property type="match status" value="1"/>
</dbReference>
<comment type="similarity">
    <text evidence="3">Belongs to the trt14 isomerase family.</text>
</comment>
<dbReference type="PANTHER" id="PTHR39598:SF1">
    <property type="entry name" value="AUSTINOID BIOSYNTHESIS CLUSTERS PROTEIN F-RELATED"/>
    <property type="match status" value="1"/>
</dbReference>
<comment type="caution">
    <text evidence="4">The sequence shown here is derived from an EMBL/GenBank/DDBJ whole genome shotgun (WGS) entry which is preliminary data.</text>
</comment>
<dbReference type="EMBL" id="JBFXLR010000048">
    <property type="protein sequence ID" value="KAL2842980.1"/>
    <property type="molecule type" value="Genomic_DNA"/>
</dbReference>
<sequence>MSIRERLLATVSRYIAAYNEFDPSAMKTVRTPTCLSHGIAPTCKFTQSMEEHTKHMMLSRGVFRSVSASIIDDGTTVVDEVSRKVVVKVQIRCETTVGPYENEVMFIMAMDEEGTLVDGIFQFLDTACYRQFQGRLEEAQN</sequence>